<dbReference type="Proteomes" id="UP000439903">
    <property type="component" value="Unassembled WGS sequence"/>
</dbReference>
<protein>
    <submittedName>
        <fullName evidence="6">Apoptotic chromatin condensation inducer in the nucleus</fullName>
    </submittedName>
</protein>
<reference evidence="6 7" key="1">
    <citation type="journal article" date="2019" name="Environ. Microbiol.">
        <title>At the nexus of three kingdoms: the genome of the mycorrhizal fungus Gigaspora margarita provides insights into plant, endobacterial and fungal interactions.</title>
        <authorList>
            <person name="Venice F."/>
            <person name="Ghignone S."/>
            <person name="Salvioli di Fossalunga A."/>
            <person name="Amselem J."/>
            <person name="Novero M."/>
            <person name="Xianan X."/>
            <person name="Sedzielewska Toro K."/>
            <person name="Morin E."/>
            <person name="Lipzen A."/>
            <person name="Grigoriev I.V."/>
            <person name="Henrissat B."/>
            <person name="Martin F.M."/>
            <person name="Bonfante P."/>
        </authorList>
    </citation>
    <scope>NUCLEOTIDE SEQUENCE [LARGE SCALE GENOMIC DNA]</scope>
    <source>
        <strain evidence="6 7">BEG34</strain>
    </source>
</reference>
<dbReference type="EMBL" id="WTPW01000128">
    <property type="protein sequence ID" value="KAF0544039.1"/>
    <property type="molecule type" value="Genomic_DNA"/>
</dbReference>
<keyword evidence="2" id="KW-0863">Zinc-finger</keyword>
<evidence type="ECO:0000256" key="3">
    <source>
        <dbReference type="ARBA" id="ARBA00022833"/>
    </source>
</evidence>
<evidence type="ECO:0000256" key="4">
    <source>
        <dbReference type="SAM" id="MobiDB-lite"/>
    </source>
</evidence>
<feature type="domain" description="3CxxC-type" evidence="5">
    <location>
        <begin position="132"/>
        <end position="219"/>
    </location>
</feature>
<sequence>MLYIIKNFSQRLSWHLIRNSEKIITRFQSTTSTKSKTQKNLPKKISTAKIAITENSKKNKPFEKICSALNKPHNEENSKRKKSSENINTAPIKPSKESSEELICRNLKCKATRNDQDECKDTVFIENQKWHRVFGEWKCTSCQTHWKSGHVWILLEKFNYQTNASKLIKTQDYFRQSCKNDKCNSNTSILIWWKHLSKSKDQTRRPPHRSDLCAKCKAGVFCSFDPSDYS</sequence>
<dbReference type="Pfam" id="PF13695">
    <property type="entry name" value="Zn_ribbon_3CxxC"/>
    <property type="match status" value="1"/>
</dbReference>
<dbReference type="InterPro" id="IPR027377">
    <property type="entry name" value="ZAR1/RTP1-5-like_Znf-3CxxC"/>
</dbReference>
<dbReference type="SMART" id="SM01328">
    <property type="entry name" value="zf-3CxxC"/>
    <property type="match status" value="1"/>
</dbReference>
<keyword evidence="1" id="KW-0479">Metal-binding</keyword>
<keyword evidence="7" id="KW-1185">Reference proteome</keyword>
<evidence type="ECO:0000313" key="6">
    <source>
        <dbReference type="EMBL" id="KAF0544039.1"/>
    </source>
</evidence>
<evidence type="ECO:0000259" key="5">
    <source>
        <dbReference type="SMART" id="SM01328"/>
    </source>
</evidence>
<comment type="caution">
    <text evidence="6">The sequence shown here is derived from an EMBL/GenBank/DDBJ whole genome shotgun (WGS) entry which is preliminary data.</text>
</comment>
<gene>
    <name evidence="6" type="ORF">F8M41_003141</name>
</gene>
<accession>A0A8H4AYA9</accession>
<evidence type="ECO:0000256" key="1">
    <source>
        <dbReference type="ARBA" id="ARBA00022723"/>
    </source>
</evidence>
<organism evidence="6 7">
    <name type="scientific">Gigaspora margarita</name>
    <dbReference type="NCBI Taxonomy" id="4874"/>
    <lineage>
        <taxon>Eukaryota</taxon>
        <taxon>Fungi</taxon>
        <taxon>Fungi incertae sedis</taxon>
        <taxon>Mucoromycota</taxon>
        <taxon>Glomeromycotina</taxon>
        <taxon>Glomeromycetes</taxon>
        <taxon>Diversisporales</taxon>
        <taxon>Gigasporaceae</taxon>
        <taxon>Gigaspora</taxon>
    </lineage>
</organism>
<evidence type="ECO:0000313" key="7">
    <source>
        <dbReference type="Proteomes" id="UP000439903"/>
    </source>
</evidence>
<name>A0A8H4AYA9_GIGMA</name>
<dbReference type="AlphaFoldDB" id="A0A8H4AYA9"/>
<feature type="region of interest" description="Disordered" evidence="4">
    <location>
        <begin position="70"/>
        <end position="94"/>
    </location>
</feature>
<dbReference type="OrthoDB" id="2361746at2759"/>
<dbReference type="GO" id="GO:0008270">
    <property type="term" value="F:zinc ion binding"/>
    <property type="evidence" value="ECO:0007669"/>
    <property type="project" value="UniProtKB-KW"/>
</dbReference>
<keyword evidence="3" id="KW-0862">Zinc</keyword>
<proteinExistence type="predicted"/>
<evidence type="ECO:0000256" key="2">
    <source>
        <dbReference type="ARBA" id="ARBA00022771"/>
    </source>
</evidence>